<dbReference type="PANTHER" id="PTHR46538:SF3">
    <property type="entry name" value="PROTEIN KINASE DOMAIN-CONTAINING PROTEIN"/>
    <property type="match status" value="1"/>
</dbReference>
<feature type="compositionally biased region" description="Low complexity" evidence="2">
    <location>
        <begin position="281"/>
        <end position="292"/>
    </location>
</feature>
<reference evidence="4" key="1">
    <citation type="journal article" date="2021" name="G3 (Bethesda)">
        <title>Genome and transcriptome analysis of the beet armyworm Spodoptera exigua reveals targets for pest control. .</title>
        <authorList>
            <person name="Simon S."/>
            <person name="Breeschoten T."/>
            <person name="Jansen H.J."/>
            <person name="Dirks R.P."/>
            <person name="Schranz M.E."/>
            <person name="Ros V.I.D."/>
        </authorList>
    </citation>
    <scope>NUCLEOTIDE SEQUENCE</scope>
    <source>
        <strain evidence="4">TB_SE_WUR_2020</strain>
    </source>
</reference>
<name>A0A922M5L5_SPOEX</name>
<sequence>MSFFNNLKKVLHLGSGNDAKKKKVFNNIRDNSDPSENWDMVGELGDGAFGKVYKAQHKTTGQLAAAKMCVLDNEDDLADFTVEIDILSECRHPNVVELHEAYFIDNKLWMLLEYCDGGALDSVMAELEKGLNEIQIAYVCREMCKVELLKHEFVNGKLDAKPLRDLLLEYRAEVVEEEVLDDDSEEPRSSHIPMEEDDSTSVRSADTPDVKSDVGGAHSWYDPGGNGEARAPVPRGRAPVPCGCAPRPRSRAVAPTAAAPAPPPTSVPTKTSTRLLTGNHPSQAARPSAARPGRYTGTASVPLPDPVPHSSPDPVVVPRARRGRRYRYSWQADRRPEKAVENKKSEPKTINEEQKQSETEKQTPVQQTKQNNVEDKVRTEIENEKRDVDKREADKIEIERRKIEKRNSIEKTGVEVNRVSAEVSRLEKSISRSGSTDEDDKRREEKNERRSQYNAVEIRPVTPPVVVVSVPPLVVSVTEVAPAEPNSLAAAPAGLVTVTTTHPPVLSTAARV</sequence>
<protein>
    <recommendedName>
        <fullName evidence="3">Protein kinase domain-containing protein</fullName>
    </recommendedName>
</protein>
<dbReference type="InterPro" id="IPR017441">
    <property type="entry name" value="Protein_kinase_ATP_BS"/>
</dbReference>
<gene>
    <name evidence="4" type="ORF">HF086_016084</name>
</gene>
<dbReference type="InterPro" id="IPR011009">
    <property type="entry name" value="Kinase-like_dom_sf"/>
</dbReference>
<feature type="compositionally biased region" description="Low complexity" evidence="2">
    <location>
        <begin position="229"/>
        <end position="259"/>
    </location>
</feature>
<feature type="binding site" evidence="1">
    <location>
        <position position="67"/>
    </location>
    <ligand>
        <name>ATP</name>
        <dbReference type="ChEBI" id="CHEBI:30616"/>
    </ligand>
</feature>
<feature type="region of interest" description="Disordered" evidence="2">
    <location>
        <begin position="424"/>
        <end position="454"/>
    </location>
</feature>
<dbReference type="Pfam" id="PF00069">
    <property type="entry name" value="Pkinase"/>
    <property type="match status" value="1"/>
</dbReference>
<dbReference type="GO" id="GO:0005524">
    <property type="term" value="F:ATP binding"/>
    <property type="evidence" value="ECO:0007669"/>
    <property type="project" value="UniProtKB-UniRule"/>
</dbReference>
<dbReference type="InterPro" id="IPR000719">
    <property type="entry name" value="Prot_kinase_dom"/>
</dbReference>
<evidence type="ECO:0000313" key="4">
    <source>
        <dbReference type="EMBL" id="KAH9630580.1"/>
    </source>
</evidence>
<organism evidence="4 5">
    <name type="scientific">Spodoptera exigua</name>
    <name type="common">Beet armyworm</name>
    <name type="synonym">Noctua fulgens</name>
    <dbReference type="NCBI Taxonomy" id="7107"/>
    <lineage>
        <taxon>Eukaryota</taxon>
        <taxon>Metazoa</taxon>
        <taxon>Ecdysozoa</taxon>
        <taxon>Arthropoda</taxon>
        <taxon>Hexapoda</taxon>
        <taxon>Insecta</taxon>
        <taxon>Pterygota</taxon>
        <taxon>Neoptera</taxon>
        <taxon>Endopterygota</taxon>
        <taxon>Lepidoptera</taxon>
        <taxon>Glossata</taxon>
        <taxon>Ditrysia</taxon>
        <taxon>Noctuoidea</taxon>
        <taxon>Noctuidae</taxon>
        <taxon>Amphipyrinae</taxon>
        <taxon>Spodoptera</taxon>
    </lineage>
</organism>
<feature type="compositionally biased region" description="Basic and acidic residues" evidence="2">
    <location>
        <begin position="332"/>
        <end position="361"/>
    </location>
</feature>
<feature type="compositionally biased region" description="Basic and acidic residues" evidence="2">
    <location>
        <begin position="372"/>
        <end position="387"/>
    </location>
</feature>
<evidence type="ECO:0000256" key="2">
    <source>
        <dbReference type="SAM" id="MobiDB-lite"/>
    </source>
</evidence>
<dbReference type="InterPro" id="IPR051585">
    <property type="entry name" value="STE20_Ser/Thr_Kinases"/>
</dbReference>
<evidence type="ECO:0000259" key="3">
    <source>
        <dbReference type="PROSITE" id="PS50011"/>
    </source>
</evidence>
<comment type="caution">
    <text evidence="4">The sequence shown here is derived from an EMBL/GenBank/DDBJ whole genome shotgun (WGS) entry which is preliminary data.</text>
</comment>
<dbReference type="Proteomes" id="UP000814243">
    <property type="component" value="Unassembled WGS sequence"/>
</dbReference>
<keyword evidence="1" id="KW-0547">Nucleotide-binding</keyword>
<dbReference type="PROSITE" id="PS00107">
    <property type="entry name" value="PROTEIN_KINASE_ATP"/>
    <property type="match status" value="1"/>
</dbReference>
<dbReference type="PANTHER" id="PTHR46538">
    <property type="entry name" value="PROTEIN KINASE DOMAIN-CONTAINING PROTEIN"/>
    <property type="match status" value="1"/>
</dbReference>
<dbReference type="EMBL" id="JACEFF010000816">
    <property type="protein sequence ID" value="KAH9630580.1"/>
    <property type="molecule type" value="Genomic_DNA"/>
</dbReference>
<evidence type="ECO:0000256" key="1">
    <source>
        <dbReference type="PROSITE-ProRule" id="PRU10141"/>
    </source>
</evidence>
<dbReference type="SUPFAM" id="SSF56112">
    <property type="entry name" value="Protein kinase-like (PK-like)"/>
    <property type="match status" value="1"/>
</dbReference>
<dbReference type="Gene3D" id="3.30.200.20">
    <property type="entry name" value="Phosphorylase Kinase, domain 1"/>
    <property type="match status" value="1"/>
</dbReference>
<feature type="region of interest" description="Disordered" evidence="2">
    <location>
        <begin position="177"/>
        <end position="387"/>
    </location>
</feature>
<dbReference type="PROSITE" id="PS50011">
    <property type="entry name" value="PROTEIN_KINASE_DOM"/>
    <property type="match status" value="1"/>
</dbReference>
<feature type="compositionally biased region" description="Basic and acidic residues" evidence="2">
    <location>
        <begin position="439"/>
        <end position="451"/>
    </location>
</feature>
<feature type="domain" description="Protein kinase" evidence="3">
    <location>
        <begin position="38"/>
        <end position="298"/>
    </location>
</feature>
<feature type="compositionally biased region" description="Polar residues" evidence="2">
    <location>
        <begin position="270"/>
        <end position="280"/>
    </location>
</feature>
<evidence type="ECO:0000313" key="5">
    <source>
        <dbReference type="Proteomes" id="UP000814243"/>
    </source>
</evidence>
<dbReference type="GO" id="GO:0004672">
    <property type="term" value="F:protein kinase activity"/>
    <property type="evidence" value="ECO:0007669"/>
    <property type="project" value="InterPro"/>
</dbReference>
<keyword evidence="1" id="KW-0067">ATP-binding</keyword>
<accession>A0A922M5L5</accession>
<dbReference type="AlphaFoldDB" id="A0A922M5L5"/>
<dbReference type="FunFam" id="3.30.200.20:FF:000353">
    <property type="entry name" value="Sterile20-like kinase, isoform B"/>
    <property type="match status" value="1"/>
</dbReference>
<proteinExistence type="predicted"/>